<proteinExistence type="predicted"/>
<sequence length="217" mass="24140">MSETTPILSSELAFTTLCSRLNLPSEQVALIISKIASDVPPIYESVESIDRRTQENAIANLAIYIQNISTKVELLEIKLVEPESLFVKERLNERLDNQTPGVAVDEDKTDTNDSSSNTATVLQERSASDRPTNTTLEQQEPFADFLRLAFRRFVSKDKQKQVVTPDNSRSAETTTDIPASSSANIQTEEVENFRALTIAEAQKRALESKKSQSEMGD</sequence>
<dbReference type="InParanoid" id="K9U9M9"/>
<feature type="region of interest" description="Disordered" evidence="1">
    <location>
        <begin position="97"/>
        <end position="139"/>
    </location>
</feature>
<keyword evidence="2" id="KW-0614">Plasmid</keyword>
<dbReference type="RefSeq" id="WP_015163083.1">
    <property type="nucleotide sequence ID" value="NC_019699.1"/>
</dbReference>
<dbReference type="HOGENOM" id="CLU_1270419_0_0_3"/>
<evidence type="ECO:0000313" key="2">
    <source>
        <dbReference type="EMBL" id="AFY91146.1"/>
    </source>
</evidence>
<feature type="region of interest" description="Disordered" evidence="1">
    <location>
        <begin position="159"/>
        <end position="188"/>
    </location>
</feature>
<gene>
    <name evidence="2" type="ORF">Chro_5807</name>
</gene>
<name>K9U9M9_CHRTP</name>
<evidence type="ECO:0000313" key="3">
    <source>
        <dbReference type="Proteomes" id="UP000010384"/>
    </source>
</evidence>
<reference evidence="2 3" key="1">
    <citation type="submission" date="2012-06" db="EMBL/GenBank/DDBJ databases">
        <title>Finished plasmid 1 of genome of Chroococcidiopsis thermalis PCC 7203.</title>
        <authorList>
            <consortium name="US DOE Joint Genome Institute"/>
            <person name="Gugger M."/>
            <person name="Coursin T."/>
            <person name="Rippka R."/>
            <person name="Tandeau De Marsac N."/>
            <person name="Huntemann M."/>
            <person name="Wei C.-L."/>
            <person name="Han J."/>
            <person name="Detter J.C."/>
            <person name="Han C."/>
            <person name="Tapia R."/>
            <person name="Davenport K."/>
            <person name="Daligault H."/>
            <person name="Erkkila T."/>
            <person name="Gu W."/>
            <person name="Munk A.C.C."/>
            <person name="Teshima H."/>
            <person name="Xu Y."/>
            <person name="Chain P."/>
            <person name="Chen A."/>
            <person name="Krypides N."/>
            <person name="Mavromatis K."/>
            <person name="Markowitz V."/>
            <person name="Szeto E."/>
            <person name="Ivanova N."/>
            <person name="Mikhailova N."/>
            <person name="Ovchinnikova G."/>
            <person name="Pagani I."/>
            <person name="Pati A."/>
            <person name="Goodwin L."/>
            <person name="Peters L."/>
            <person name="Pitluck S."/>
            <person name="Woyke T."/>
            <person name="Kerfeld C."/>
        </authorList>
    </citation>
    <scope>NUCLEOTIDE SEQUENCE [LARGE SCALE GENOMIC DNA]</scope>
    <source>
        <strain evidence="2 3">PCC 7203</strain>
        <plasmid evidence="2 3">pCHRO.01</plasmid>
    </source>
</reference>
<dbReference type="KEGG" id="cthe:Chro_5807"/>
<dbReference type="EMBL" id="CP003598">
    <property type="protein sequence ID" value="AFY91146.1"/>
    <property type="molecule type" value="Genomic_DNA"/>
</dbReference>
<feature type="compositionally biased region" description="Polar residues" evidence="1">
    <location>
        <begin position="161"/>
        <end position="187"/>
    </location>
</feature>
<dbReference type="Proteomes" id="UP000010384">
    <property type="component" value="Plasmid pCHRO.01"/>
</dbReference>
<geneLocation type="plasmid" evidence="2 3">
    <name>pCHRO.01</name>
</geneLocation>
<protein>
    <submittedName>
        <fullName evidence="2">Uncharacterized protein</fullName>
    </submittedName>
</protein>
<evidence type="ECO:0000256" key="1">
    <source>
        <dbReference type="SAM" id="MobiDB-lite"/>
    </source>
</evidence>
<dbReference type="AlphaFoldDB" id="K9U9M9"/>
<accession>K9U9M9</accession>
<keyword evidence="3" id="KW-1185">Reference proteome</keyword>
<feature type="compositionally biased region" description="Polar residues" evidence="1">
    <location>
        <begin position="119"/>
        <end position="138"/>
    </location>
</feature>
<organism evidence="2 3">
    <name type="scientific">Chroococcidiopsis thermalis (strain PCC 7203)</name>
    <dbReference type="NCBI Taxonomy" id="251229"/>
    <lineage>
        <taxon>Bacteria</taxon>
        <taxon>Bacillati</taxon>
        <taxon>Cyanobacteriota</taxon>
        <taxon>Cyanophyceae</taxon>
        <taxon>Chroococcidiopsidales</taxon>
        <taxon>Chroococcidiopsidaceae</taxon>
        <taxon>Chroococcidiopsis</taxon>
    </lineage>
</organism>